<proteinExistence type="predicted"/>
<comment type="caution">
    <text evidence="2">The sequence shown here is derived from an EMBL/GenBank/DDBJ whole genome shotgun (WGS) entry which is preliminary data.</text>
</comment>
<dbReference type="PANTHER" id="PTHR37984">
    <property type="entry name" value="PROTEIN CBG26694"/>
    <property type="match status" value="1"/>
</dbReference>
<dbReference type="InterPro" id="IPR036397">
    <property type="entry name" value="RNaseH_sf"/>
</dbReference>
<dbReference type="InterPro" id="IPR050951">
    <property type="entry name" value="Retrovirus_Pol_polyprotein"/>
</dbReference>
<keyword evidence="3" id="KW-1185">Reference proteome</keyword>
<name>A0A9Q1CUA3_CONCO</name>
<dbReference type="PANTHER" id="PTHR37984:SF15">
    <property type="entry name" value="INTEGRASE CATALYTIC DOMAIN-CONTAINING PROTEIN"/>
    <property type="match status" value="1"/>
</dbReference>
<dbReference type="InterPro" id="IPR043136">
    <property type="entry name" value="B30.2/SPRY_sf"/>
</dbReference>
<protein>
    <recommendedName>
        <fullName evidence="4">Integrase catalytic domain-containing protein</fullName>
    </recommendedName>
</protein>
<dbReference type="EMBL" id="JAFJMO010001595">
    <property type="protein sequence ID" value="KAJ8245017.1"/>
    <property type="molecule type" value="Genomic_DNA"/>
</dbReference>
<evidence type="ECO:0000313" key="2">
    <source>
        <dbReference type="EMBL" id="KAJ8245017.1"/>
    </source>
</evidence>
<dbReference type="OrthoDB" id="8961267at2759"/>
<feature type="non-terminal residue" evidence="2">
    <location>
        <position position="1"/>
    </location>
</feature>
<dbReference type="AlphaFoldDB" id="A0A9Q1CUA3"/>
<organism evidence="2 3">
    <name type="scientific">Conger conger</name>
    <name type="common">Conger eel</name>
    <name type="synonym">Muraena conger</name>
    <dbReference type="NCBI Taxonomy" id="82655"/>
    <lineage>
        <taxon>Eukaryota</taxon>
        <taxon>Metazoa</taxon>
        <taxon>Chordata</taxon>
        <taxon>Craniata</taxon>
        <taxon>Vertebrata</taxon>
        <taxon>Euteleostomi</taxon>
        <taxon>Actinopterygii</taxon>
        <taxon>Neopterygii</taxon>
        <taxon>Teleostei</taxon>
        <taxon>Anguilliformes</taxon>
        <taxon>Congridae</taxon>
        <taxon>Conger</taxon>
    </lineage>
</organism>
<sequence length="121" mass="13210">MVDRTTRWPEAVPLSSTSASDVSRAFIGTWVARFGTPSDLSSDRGTQFTSELWTAVADGTALPAALPSAHPVSHTRRVGEVHIVGSEEPKTREDFLQYSCGLTLDPNTVHEELRLSEGNRE</sequence>
<dbReference type="Gene3D" id="3.30.420.10">
    <property type="entry name" value="Ribonuclease H-like superfamily/Ribonuclease H"/>
    <property type="match status" value="1"/>
</dbReference>
<accession>A0A9Q1CUA3</accession>
<dbReference type="Proteomes" id="UP001152803">
    <property type="component" value="Unassembled WGS sequence"/>
</dbReference>
<evidence type="ECO:0008006" key="4">
    <source>
        <dbReference type="Google" id="ProtNLM"/>
    </source>
</evidence>
<dbReference type="GO" id="GO:0003676">
    <property type="term" value="F:nucleic acid binding"/>
    <property type="evidence" value="ECO:0007669"/>
    <property type="project" value="InterPro"/>
</dbReference>
<dbReference type="SUPFAM" id="SSF53098">
    <property type="entry name" value="Ribonuclease H-like"/>
    <property type="match status" value="1"/>
</dbReference>
<gene>
    <name evidence="2" type="ORF">COCON_G00236400</name>
</gene>
<feature type="region of interest" description="Disordered" evidence="1">
    <location>
        <begin position="1"/>
        <end position="20"/>
    </location>
</feature>
<reference evidence="2" key="1">
    <citation type="journal article" date="2023" name="Science">
        <title>Genome structures resolve the early diversification of teleost fishes.</title>
        <authorList>
            <person name="Parey E."/>
            <person name="Louis A."/>
            <person name="Montfort J."/>
            <person name="Bouchez O."/>
            <person name="Roques C."/>
            <person name="Iampietro C."/>
            <person name="Lluch J."/>
            <person name="Castinel A."/>
            <person name="Donnadieu C."/>
            <person name="Desvignes T."/>
            <person name="Floi Bucao C."/>
            <person name="Jouanno E."/>
            <person name="Wen M."/>
            <person name="Mejri S."/>
            <person name="Dirks R."/>
            <person name="Jansen H."/>
            <person name="Henkel C."/>
            <person name="Chen W.J."/>
            <person name="Zahm M."/>
            <person name="Cabau C."/>
            <person name="Klopp C."/>
            <person name="Thompson A.W."/>
            <person name="Robinson-Rechavi M."/>
            <person name="Braasch I."/>
            <person name="Lecointre G."/>
            <person name="Bobe J."/>
            <person name="Postlethwait J.H."/>
            <person name="Berthelot C."/>
            <person name="Roest Crollius H."/>
            <person name="Guiguen Y."/>
        </authorList>
    </citation>
    <scope>NUCLEOTIDE SEQUENCE</scope>
    <source>
        <strain evidence="2">Concon-B</strain>
    </source>
</reference>
<dbReference type="InterPro" id="IPR012337">
    <property type="entry name" value="RNaseH-like_sf"/>
</dbReference>
<evidence type="ECO:0000256" key="1">
    <source>
        <dbReference type="SAM" id="MobiDB-lite"/>
    </source>
</evidence>
<dbReference type="Gene3D" id="2.60.120.920">
    <property type="match status" value="1"/>
</dbReference>
<evidence type="ECO:0000313" key="3">
    <source>
        <dbReference type="Proteomes" id="UP001152803"/>
    </source>
</evidence>